<dbReference type="GO" id="GO:0005737">
    <property type="term" value="C:cytoplasm"/>
    <property type="evidence" value="ECO:0007669"/>
    <property type="project" value="TreeGrafter"/>
</dbReference>
<dbReference type="SUPFAM" id="SSF56784">
    <property type="entry name" value="HAD-like"/>
    <property type="match status" value="1"/>
</dbReference>
<accession>A0A1L9P2H1</accession>
<protein>
    <recommendedName>
        <fullName evidence="3">Hydrolase YutF</fullName>
    </recommendedName>
</protein>
<keyword evidence="2" id="KW-1185">Reference proteome</keyword>
<evidence type="ECO:0008006" key="3">
    <source>
        <dbReference type="Google" id="ProtNLM"/>
    </source>
</evidence>
<dbReference type="RefSeq" id="WP_072628727.1">
    <property type="nucleotide sequence ID" value="NZ_JABBAN010000061.1"/>
</dbReference>
<dbReference type="EMBL" id="MLCB01000001">
    <property type="protein sequence ID" value="OJI95740.1"/>
    <property type="molecule type" value="Genomic_DNA"/>
</dbReference>
<evidence type="ECO:0000313" key="2">
    <source>
        <dbReference type="Proteomes" id="UP000184514"/>
    </source>
</evidence>
<dbReference type="PANTHER" id="PTHR19288:SF90">
    <property type="entry name" value="OS08G0542600 PROTEIN"/>
    <property type="match status" value="1"/>
</dbReference>
<dbReference type="Pfam" id="PF13242">
    <property type="entry name" value="Hydrolase_like"/>
    <property type="match status" value="1"/>
</dbReference>
<organism evidence="1 2">
    <name type="scientific">Planktotalea frisia</name>
    <dbReference type="NCBI Taxonomy" id="696762"/>
    <lineage>
        <taxon>Bacteria</taxon>
        <taxon>Pseudomonadati</taxon>
        <taxon>Pseudomonadota</taxon>
        <taxon>Alphaproteobacteria</taxon>
        <taxon>Rhodobacterales</taxon>
        <taxon>Paracoccaceae</taxon>
        <taxon>Planktotalea</taxon>
    </lineage>
</organism>
<dbReference type="InterPro" id="IPR036412">
    <property type="entry name" value="HAD-like_sf"/>
</dbReference>
<dbReference type="InterPro" id="IPR023214">
    <property type="entry name" value="HAD_sf"/>
</dbReference>
<dbReference type="Proteomes" id="UP000184514">
    <property type="component" value="Unassembled WGS sequence"/>
</dbReference>
<comment type="caution">
    <text evidence="1">The sequence shown here is derived from an EMBL/GenBank/DDBJ whole genome shotgun (WGS) entry which is preliminary data.</text>
</comment>
<dbReference type="STRING" id="696762.PFRI_00050"/>
<gene>
    <name evidence="1" type="ORF">PFRI_00050</name>
</gene>
<dbReference type="PANTHER" id="PTHR19288">
    <property type="entry name" value="4-NITROPHENYLPHOSPHATASE-RELATED"/>
    <property type="match status" value="1"/>
</dbReference>
<dbReference type="GO" id="GO:0016791">
    <property type="term" value="F:phosphatase activity"/>
    <property type="evidence" value="ECO:0007669"/>
    <property type="project" value="TreeGrafter"/>
</dbReference>
<dbReference type="Gene3D" id="3.40.50.1000">
    <property type="entry name" value="HAD superfamily/HAD-like"/>
    <property type="match status" value="2"/>
</dbReference>
<reference evidence="1 2" key="1">
    <citation type="submission" date="2016-10" db="EMBL/GenBank/DDBJ databases">
        <title>Genome sequence of Planktotalea frisia SH6-1.</title>
        <authorList>
            <person name="Poehlein A."/>
            <person name="Bakenhus I."/>
            <person name="Voget S."/>
            <person name="Brinkhoff T."/>
            <person name="Simon M."/>
        </authorList>
    </citation>
    <scope>NUCLEOTIDE SEQUENCE [LARGE SCALE GENOMIC DNA]</scope>
    <source>
        <strain evidence="1 2">SH6-1</strain>
    </source>
</reference>
<proteinExistence type="predicted"/>
<dbReference type="Pfam" id="PF13344">
    <property type="entry name" value="Hydrolase_6"/>
    <property type="match status" value="1"/>
</dbReference>
<sequence>MLTTKEIFDRYQEVRSRFPAVNAAPETLDIDSLLDISDDVDAFIFDAFGVLNVGETLIPDADVRLDQLRERGCAIRILTNAASYDRAGAIAKFKRLGVRVKDDEIITSREAALQHIGDARWGVICADNDALIDLPESLTRLGDVAEDYDAVEKFLFLSTADWTAQKQELLVTSMKRNPRPLLIGNADLAAPRDDGFSVEPGHFGHLIADLIPNQVQFFGKPFPEVYDLIEASLPGVKPDRIAMCGDTLHTDILGAAARGWRTVLVTQDGLFSGHDTKTFSEQSDLFADWRLARI</sequence>
<dbReference type="InterPro" id="IPR006357">
    <property type="entry name" value="HAD-SF_hydro_IIA"/>
</dbReference>
<name>A0A1L9P2H1_9RHOB</name>
<dbReference type="AlphaFoldDB" id="A0A1L9P2H1"/>
<dbReference type="OrthoDB" id="148966at2"/>
<evidence type="ECO:0000313" key="1">
    <source>
        <dbReference type="EMBL" id="OJI95740.1"/>
    </source>
</evidence>